<sequence>MSAGRRIQKPIQIDEQAENDEVHAAVDDPVAAHDPVVIPDGEPNQPPAASDPNDRHPYVRVVHWVYNEVGGMGAELQWSNSVVPSDHLTDEDRAEAKRLSRLHRAQRRA</sequence>
<evidence type="ECO:0000313" key="3">
    <source>
        <dbReference type="Proteomes" id="UP001165121"/>
    </source>
</evidence>
<dbReference type="EMBL" id="BSXT01000090">
    <property type="protein sequence ID" value="GMF17258.1"/>
    <property type="molecule type" value="Genomic_DNA"/>
</dbReference>
<dbReference type="OrthoDB" id="134784at2759"/>
<evidence type="ECO:0000256" key="1">
    <source>
        <dbReference type="SAM" id="MobiDB-lite"/>
    </source>
</evidence>
<feature type="region of interest" description="Disordered" evidence="1">
    <location>
        <begin position="85"/>
        <end position="109"/>
    </location>
</feature>
<comment type="caution">
    <text evidence="2">The sequence shown here is derived from an EMBL/GenBank/DDBJ whole genome shotgun (WGS) entry which is preliminary data.</text>
</comment>
<evidence type="ECO:0000313" key="2">
    <source>
        <dbReference type="EMBL" id="GMF17258.1"/>
    </source>
</evidence>
<keyword evidence="3" id="KW-1185">Reference proteome</keyword>
<feature type="compositionally biased region" description="Basic residues" evidence="1">
    <location>
        <begin position="99"/>
        <end position="109"/>
    </location>
</feature>
<reference evidence="2" key="1">
    <citation type="submission" date="2023-04" db="EMBL/GenBank/DDBJ databases">
        <title>Phytophthora fragariaefolia NBRC 109709.</title>
        <authorList>
            <person name="Ichikawa N."/>
            <person name="Sato H."/>
            <person name="Tonouchi N."/>
        </authorList>
    </citation>
    <scope>NUCLEOTIDE SEQUENCE</scope>
    <source>
        <strain evidence="2">NBRC 109709</strain>
    </source>
</reference>
<protein>
    <submittedName>
        <fullName evidence="2">Unnamed protein product</fullName>
    </submittedName>
</protein>
<accession>A0A9W6TQQ2</accession>
<dbReference type="AlphaFoldDB" id="A0A9W6TQQ2"/>
<gene>
    <name evidence="2" type="ORF">Pfra01_000113900</name>
</gene>
<feature type="compositionally biased region" description="Basic and acidic residues" evidence="1">
    <location>
        <begin position="87"/>
        <end position="98"/>
    </location>
</feature>
<dbReference type="Proteomes" id="UP001165121">
    <property type="component" value="Unassembled WGS sequence"/>
</dbReference>
<feature type="compositionally biased region" description="Low complexity" evidence="1">
    <location>
        <begin position="27"/>
        <end position="40"/>
    </location>
</feature>
<feature type="region of interest" description="Disordered" evidence="1">
    <location>
        <begin position="27"/>
        <end position="55"/>
    </location>
</feature>
<proteinExistence type="predicted"/>
<organism evidence="2 3">
    <name type="scientific">Phytophthora fragariaefolia</name>
    <dbReference type="NCBI Taxonomy" id="1490495"/>
    <lineage>
        <taxon>Eukaryota</taxon>
        <taxon>Sar</taxon>
        <taxon>Stramenopiles</taxon>
        <taxon>Oomycota</taxon>
        <taxon>Peronosporomycetes</taxon>
        <taxon>Peronosporales</taxon>
        <taxon>Peronosporaceae</taxon>
        <taxon>Phytophthora</taxon>
    </lineage>
</organism>
<name>A0A9W6TQQ2_9STRA</name>